<comment type="caution">
    <text evidence="1">The sequence shown here is derived from an EMBL/GenBank/DDBJ whole genome shotgun (WGS) entry which is preliminary data.</text>
</comment>
<dbReference type="AlphaFoldDB" id="A0A749PM86"/>
<gene>
    <name evidence="1" type="ORF">G8N42_005295</name>
</gene>
<accession>A0A749PM86</accession>
<evidence type="ECO:0000313" key="1">
    <source>
        <dbReference type="EMBL" id="HAF5759734.1"/>
    </source>
</evidence>
<name>A0A749PM86_SALER</name>
<protein>
    <submittedName>
        <fullName evidence="1">Uncharacterized protein</fullName>
    </submittedName>
</protein>
<sequence length="57" mass="6438">MMNDVMSDFQALLIRDFLEENIEQFMEYCNRDGRDGEGIVDEILLVLGVLGVLGGDE</sequence>
<organism evidence="1">
    <name type="scientific">Salmonella enterica</name>
    <name type="common">Salmonella choleraesuis</name>
    <dbReference type="NCBI Taxonomy" id="28901"/>
    <lineage>
        <taxon>Bacteria</taxon>
        <taxon>Pseudomonadati</taxon>
        <taxon>Pseudomonadota</taxon>
        <taxon>Gammaproteobacteria</taxon>
        <taxon>Enterobacterales</taxon>
        <taxon>Enterobacteriaceae</taxon>
        <taxon>Salmonella</taxon>
    </lineage>
</organism>
<reference evidence="1" key="1">
    <citation type="journal article" date="2018" name="Genome Biol.">
        <title>SKESA: strategic k-mer extension for scrupulous assemblies.</title>
        <authorList>
            <person name="Souvorov A."/>
            <person name="Agarwala R."/>
            <person name="Lipman D.J."/>
        </authorList>
    </citation>
    <scope>NUCLEOTIDE SEQUENCE</scope>
    <source>
        <strain evidence="1">MA.CK_00/00004035</strain>
    </source>
</reference>
<reference evidence="1" key="2">
    <citation type="submission" date="2020-02" db="EMBL/GenBank/DDBJ databases">
        <authorList>
            <consortium name="NCBI Pathogen Detection Project"/>
        </authorList>
    </citation>
    <scope>NUCLEOTIDE SEQUENCE</scope>
    <source>
        <strain evidence="1">MA.CK_00/00004035</strain>
    </source>
</reference>
<proteinExistence type="predicted"/>
<dbReference type="EMBL" id="DAAVUQ010000038">
    <property type="protein sequence ID" value="HAF5759734.1"/>
    <property type="molecule type" value="Genomic_DNA"/>
</dbReference>